<dbReference type="EMBL" id="MFDM01000011">
    <property type="protein sequence ID" value="OGE43897.1"/>
    <property type="molecule type" value="Genomic_DNA"/>
</dbReference>
<reference evidence="2 3" key="1">
    <citation type="journal article" date="2016" name="Nat. Commun.">
        <title>Thousands of microbial genomes shed light on interconnected biogeochemical processes in an aquifer system.</title>
        <authorList>
            <person name="Anantharaman K."/>
            <person name="Brown C.T."/>
            <person name="Hug L.A."/>
            <person name="Sharon I."/>
            <person name="Castelle C.J."/>
            <person name="Probst A.J."/>
            <person name="Thomas B.C."/>
            <person name="Singh A."/>
            <person name="Wilkins M.J."/>
            <person name="Karaoz U."/>
            <person name="Brodie E.L."/>
            <person name="Williams K.H."/>
            <person name="Hubbard S.S."/>
            <person name="Banfield J.F."/>
        </authorList>
    </citation>
    <scope>NUCLEOTIDE SEQUENCE [LARGE SCALE GENOMIC DNA]</scope>
</reference>
<evidence type="ECO:0000259" key="1">
    <source>
        <dbReference type="PROSITE" id="PS50879"/>
    </source>
</evidence>
<dbReference type="Proteomes" id="UP000178565">
    <property type="component" value="Unassembled WGS sequence"/>
</dbReference>
<dbReference type="Gene3D" id="3.30.420.10">
    <property type="entry name" value="Ribonuclease H-like superfamily/Ribonuclease H"/>
    <property type="match status" value="1"/>
</dbReference>
<dbReference type="GO" id="GO:0003676">
    <property type="term" value="F:nucleic acid binding"/>
    <property type="evidence" value="ECO:0007669"/>
    <property type="project" value="InterPro"/>
</dbReference>
<dbReference type="AlphaFoldDB" id="A0A1F5KSI2"/>
<sequence length="140" mass="15828">MKLVIYTDGASRGNPGLSSYGFIVQDAGGKLLHKEGRYIGITTNNVAEYSAVLQAFRYVLNHFKPALTTLNFYLDSRLVVEQLSGRFKIKKEHLKILFLQIRNLENAFKQVTYQHVVRAKNTLADRLANQALDARLKSAD</sequence>
<proteinExistence type="predicted"/>
<dbReference type="PANTHER" id="PTHR46387">
    <property type="entry name" value="POLYNUCLEOTIDYL TRANSFERASE, RIBONUCLEASE H-LIKE SUPERFAMILY PROTEIN"/>
    <property type="match status" value="1"/>
</dbReference>
<dbReference type="InterPro" id="IPR036397">
    <property type="entry name" value="RNaseH_sf"/>
</dbReference>
<dbReference type="GO" id="GO:0004523">
    <property type="term" value="F:RNA-DNA hybrid ribonuclease activity"/>
    <property type="evidence" value="ECO:0007669"/>
    <property type="project" value="InterPro"/>
</dbReference>
<dbReference type="InterPro" id="IPR012337">
    <property type="entry name" value="RNaseH-like_sf"/>
</dbReference>
<comment type="caution">
    <text evidence="2">The sequence shown here is derived from an EMBL/GenBank/DDBJ whole genome shotgun (WGS) entry which is preliminary data.</text>
</comment>
<gene>
    <name evidence="2" type="ORF">A3B45_02610</name>
</gene>
<dbReference type="PROSITE" id="PS50879">
    <property type="entry name" value="RNASE_H_1"/>
    <property type="match status" value="1"/>
</dbReference>
<protein>
    <recommendedName>
        <fullName evidence="1">RNase H type-1 domain-containing protein</fullName>
    </recommendedName>
</protein>
<dbReference type="STRING" id="1797785.A3B45_02610"/>
<dbReference type="SUPFAM" id="SSF53098">
    <property type="entry name" value="Ribonuclease H-like"/>
    <property type="match status" value="1"/>
</dbReference>
<dbReference type="PANTHER" id="PTHR46387:SF2">
    <property type="entry name" value="RIBONUCLEASE HI"/>
    <property type="match status" value="1"/>
</dbReference>
<evidence type="ECO:0000313" key="2">
    <source>
        <dbReference type="EMBL" id="OGE43897.1"/>
    </source>
</evidence>
<name>A0A1F5KSI2_9BACT</name>
<accession>A0A1F5KSI2</accession>
<organism evidence="2 3">
    <name type="scientific">Candidatus Daviesbacteria bacterium RIFCSPLOWO2_01_FULL_39_12</name>
    <dbReference type="NCBI Taxonomy" id="1797785"/>
    <lineage>
        <taxon>Bacteria</taxon>
        <taxon>Candidatus Daviesiibacteriota</taxon>
    </lineage>
</organism>
<dbReference type="CDD" id="cd09279">
    <property type="entry name" value="RNase_HI_like"/>
    <property type="match status" value="1"/>
</dbReference>
<evidence type="ECO:0000313" key="3">
    <source>
        <dbReference type="Proteomes" id="UP000178565"/>
    </source>
</evidence>
<dbReference type="InterPro" id="IPR002156">
    <property type="entry name" value="RNaseH_domain"/>
</dbReference>
<dbReference type="Pfam" id="PF13456">
    <property type="entry name" value="RVT_3"/>
    <property type="match status" value="1"/>
</dbReference>
<feature type="domain" description="RNase H type-1" evidence="1">
    <location>
        <begin position="1"/>
        <end position="133"/>
    </location>
</feature>